<dbReference type="InParanoid" id="A0A1Z5S9J3"/>
<dbReference type="AlphaFoldDB" id="A0A1Z5S9J3"/>
<dbReference type="InterPro" id="IPR011009">
    <property type="entry name" value="Kinase-like_dom_sf"/>
</dbReference>
<dbReference type="PROSITE" id="PS50011">
    <property type="entry name" value="PROTEIN_KINASE_DOM"/>
    <property type="match status" value="2"/>
</dbReference>
<keyword evidence="4" id="KW-1185">Reference proteome</keyword>
<feature type="domain" description="Protein kinase" evidence="2">
    <location>
        <begin position="41"/>
        <end position="287"/>
    </location>
</feature>
<evidence type="ECO:0000256" key="1">
    <source>
        <dbReference type="PROSITE-ProRule" id="PRU10141"/>
    </source>
</evidence>
<name>A0A1Z5S9J3_SORBI</name>
<dbReference type="OMA" id="FCNHENE"/>
<dbReference type="PANTHER" id="PTHR27003:SF357">
    <property type="entry name" value="PROTEIN KINASE DOMAIN-CONTAINING PROTEIN"/>
    <property type="match status" value="1"/>
</dbReference>
<keyword evidence="1" id="KW-0067">ATP-binding</keyword>
<evidence type="ECO:0000313" key="4">
    <source>
        <dbReference type="Proteomes" id="UP000000768"/>
    </source>
</evidence>
<dbReference type="SUPFAM" id="SSF56112">
    <property type="entry name" value="Protein kinase-like (PK-like)"/>
    <property type="match status" value="2"/>
</dbReference>
<dbReference type="FunFam" id="3.30.200.20:FF:000337">
    <property type="entry name" value="Wall-associated receptor kinase 3"/>
    <property type="match status" value="1"/>
</dbReference>
<dbReference type="SMART" id="SM00220">
    <property type="entry name" value="S_TKc"/>
    <property type="match status" value="1"/>
</dbReference>
<accession>A0A1Z5S9J3</accession>
<proteinExistence type="predicted"/>
<feature type="binding site" evidence="1">
    <location>
        <position position="317"/>
    </location>
    <ligand>
        <name>ATP</name>
        <dbReference type="ChEBI" id="CHEBI:30616"/>
    </ligand>
</feature>
<protein>
    <recommendedName>
        <fullName evidence="2">Protein kinase domain-containing protein</fullName>
    </recommendedName>
</protein>
<feature type="domain" description="Protein kinase" evidence="2">
    <location>
        <begin position="287"/>
        <end position="545"/>
    </location>
</feature>
<organism evidence="3 4">
    <name type="scientific">Sorghum bicolor</name>
    <name type="common">Sorghum</name>
    <name type="synonym">Sorghum vulgare</name>
    <dbReference type="NCBI Taxonomy" id="4558"/>
    <lineage>
        <taxon>Eukaryota</taxon>
        <taxon>Viridiplantae</taxon>
        <taxon>Streptophyta</taxon>
        <taxon>Embryophyta</taxon>
        <taxon>Tracheophyta</taxon>
        <taxon>Spermatophyta</taxon>
        <taxon>Magnoliopsida</taxon>
        <taxon>Liliopsida</taxon>
        <taxon>Poales</taxon>
        <taxon>Poaceae</taxon>
        <taxon>PACMAD clade</taxon>
        <taxon>Panicoideae</taxon>
        <taxon>Andropogonodae</taxon>
        <taxon>Andropogoneae</taxon>
        <taxon>Sorghinae</taxon>
        <taxon>Sorghum</taxon>
    </lineage>
</organism>
<dbReference type="InterPro" id="IPR045272">
    <property type="entry name" value="ANXUR1/2-like"/>
</dbReference>
<dbReference type="PROSITE" id="PS00107">
    <property type="entry name" value="PROTEIN_KINASE_ATP"/>
    <property type="match status" value="1"/>
</dbReference>
<reference evidence="3 4" key="1">
    <citation type="journal article" date="2009" name="Nature">
        <title>The Sorghum bicolor genome and the diversification of grasses.</title>
        <authorList>
            <person name="Paterson A.H."/>
            <person name="Bowers J.E."/>
            <person name="Bruggmann R."/>
            <person name="Dubchak I."/>
            <person name="Grimwood J."/>
            <person name="Gundlach H."/>
            <person name="Haberer G."/>
            <person name="Hellsten U."/>
            <person name="Mitros T."/>
            <person name="Poliakov A."/>
            <person name="Schmutz J."/>
            <person name="Spannagl M."/>
            <person name="Tang H."/>
            <person name="Wang X."/>
            <person name="Wicker T."/>
            <person name="Bharti A.K."/>
            <person name="Chapman J."/>
            <person name="Feltus F.A."/>
            <person name="Gowik U."/>
            <person name="Grigoriev I.V."/>
            <person name="Lyons E."/>
            <person name="Maher C.A."/>
            <person name="Martis M."/>
            <person name="Narechania A."/>
            <person name="Otillar R.P."/>
            <person name="Penning B.W."/>
            <person name="Salamov A.A."/>
            <person name="Wang Y."/>
            <person name="Zhang L."/>
            <person name="Carpita N.C."/>
            <person name="Freeling M."/>
            <person name="Gingle A.R."/>
            <person name="Hash C.T."/>
            <person name="Keller B."/>
            <person name="Klein P."/>
            <person name="Kresovich S."/>
            <person name="McCann M.C."/>
            <person name="Ming R."/>
            <person name="Peterson D.G."/>
            <person name="Mehboob-ur-Rahman"/>
            <person name="Ware D."/>
            <person name="Westhoff P."/>
            <person name="Mayer K.F."/>
            <person name="Messing J."/>
            <person name="Rokhsar D.S."/>
        </authorList>
    </citation>
    <scope>NUCLEOTIDE SEQUENCE [LARGE SCALE GENOMIC DNA]</scope>
    <source>
        <strain evidence="4">cv. BTx623</strain>
    </source>
</reference>
<gene>
    <name evidence="3" type="ORF">SORBI_3001G354100</name>
</gene>
<dbReference type="GO" id="GO:0005524">
    <property type="term" value="F:ATP binding"/>
    <property type="evidence" value="ECO:0007669"/>
    <property type="project" value="UniProtKB-UniRule"/>
</dbReference>
<sequence>MNLLEHKVEELIPGADKSRWMVHSNHNIRCFTKSEVEIITNSYRTMIGRGGFGEVFQGVLEDRGMVAVKRFINNVKDEDFAKELIVHREINHKNVVKLIGYCMEENALMMITEFIPNGNLSDVLHRDSGHISLDMRLRIATECAEAMAYMHSYMYTQVIHGDIKPANILKKATTKVWGVSIIDLCTDALSRGMRGVFDDKIANQDNMNILEGVAKLAGDCLRMERDRRPEMIAVAERLRRLRNASLQGQKRRDWFSWAMKSLPPAPPSPELYRKFSYAEMKAATQNFDKSLLVGKGEFGRVYRGMVDGSGTNVVAIKCLKRRHTVKIQPMLRHHHLVPVIGYCDEDEMILVYEYMAHGSLRDHLFEAHNSPLTRKSPLSWKQRLEICIGAARGLHYLHTCAEKDIIHRNVKLTNILLDNEWVAKISDNIETDPITDTICNAHGNIYDPEYDSTGRLTEKSDVFSFGAVLLEVLCAQPFLGKDCLLHWAVRCKKEGNLHQIVDCHLKRKMDPHSLFKFVETCEKCLANRSIGRPSMADVIADLEYALQLQESAEAGSRAGDAINLDLEVDSNNKDSMAWWYLSTSSSGSS</sequence>
<dbReference type="PANTHER" id="PTHR27003">
    <property type="entry name" value="OS07G0166700 PROTEIN"/>
    <property type="match status" value="1"/>
</dbReference>
<dbReference type="InterPro" id="IPR017441">
    <property type="entry name" value="Protein_kinase_ATP_BS"/>
</dbReference>
<dbReference type="GO" id="GO:0005886">
    <property type="term" value="C:plasma membrane"/>
    <property type="evidence" value="ECO:0000318"/>
    <property type="project" value="GO_Central"/>
</dbReference>
<dbReference type="Proteomes" id="UP000000768">
    <property type="component" value="Chromosome 1"/>
</dbReference>
<dbReference type="GO" id="GO:0004714">
    <property type="term" value="F:transmembrane receptor protein tyrosine kinase activity"/>
    <property type="evidence" value="ECO:0007669"/>
    <property type="project" value="InterPro"/>
</dbReference>
<evidence type="ECO:0000313" key="3">
    <source>
        <dbReference type="EMBL" id="OQU92509.1"/>
    </source>
</evidence>
<evidence type="ECO:0000259" key="2">
    <source>
        <dbReference type="PROSITE" id="PS50011"/>
    </source>
</evidence>
<dbReference type="InterPro" id="IPR000719">
    <property type="entry name" value="Prot_kinase_dom"/>
</dbReference>
<dbReference type="InterPro" id="IPR001245">
    <property type="entry name" value="Ser-Thr/Tyr_kinase_cat_dom"/>
</dbReference>
<dbReference type="GO" id="GO:0004672">
    <property type="term" value="F:protein kinase activity"/>
    <property type="evidence" value="ECO:0000318"/>
    <property type="project" value="GO_Central"/>
</dbReference>
<dbReference type="Gene3D" id="1.10.510.10">
    <property type="entry name" value="Transferase(Phosphotransferase) domain 1"/>
    <property type="match status" value="2"/>
</dbReference>
<reference evidence="4" key="2">
    <citation type="journal article" date="2018" name="Plant J.">
        <title>The Sorghum bicolor reference genome: improved assembly, gene annotations, a transcriptome atlas, and signatures of genome organization.</title>
        <authorList>
            <person name="McCormick R.F."/>
            <person name="Truong S.K."/>
            <person name="Sreedasyam A."/>
            <person name="Jenkins J."/>
            <person name="Shu S."/>
            <person name="Sims D."/>
            <person name="Kennedy M."/>
            <person name="Amirebrahimi M."/>
            <person name="Weers B.D."/>
            <person name="McKinley B."/>
            <person name="Mattison A."/>
            <person name="Morishige D.T."/>
            <person name="Grimwood J."/>
            <person name="Schmutz J."/>
            <person name="Mullet J.E."/>
        </authorList>
    </citation>
    <scope>NUCLEOTIDE SEQUENCE [LARGE SCALE GENOMIC DNA]</scope>
    <source>
        <strain evidence="4">cv. BTx623</strain>
    </source>
</reference>
<dbReference type="EMBL" id="CM000760">
    <property type="protein sequence ID" value="OQU92509.1"/>
    <property type="molecule type" value="Genomic_DNA"/>
</dbReference>
<dbReference type="Gene3D" id="3.30.200.20">
    <property type="entry name" value="Phosphorylase Kinase, domain 1"/>
    <property type="match status" value="1"/>
</dbReference>
<dbReference type="Pfam" id="PF07714">
    <property type="entry name" value="PK_Tyr_Ser-Thr"/>
    <property type="match status" value="2"/>
</dbReference>
<dbReference type="Gramene" id="OQU92509">
    <property type="protein sequence ID" value="OQU92509"/>
    <property type="gene ID" value="SORBI_3001G354100"/>
</dbReference>
<keyword evidence="1" id="KW-0547">Nucleotide-binding</keyword>